<dbReference type="EMBL" id="JBICBT010000751">
    <property type="protein sequence ID" value="KAL3102671.1"/>
    <property type="molecule type" value="Genomic_DNA"/>
</dbReference>
<organism evidence="1 2">
    <name type="scientific">Heterodera trifolii</name>
    <dbReference type="NCBI Taxonomy" id="157864"/>
    <lineage>
        <taxon>Eukaryota</taxon>
        <taxon>Metazoa</taxon>
        <taxon>Ecdysozoa</taxon>
        <taxon>Nematoda</taxon>
        <taxon>Chromadorea</taxon>
        <taxon>Rhabditida</taxon>
        <taxon>Tylenchina</taxon>
        <taxon>Tylenchomorpha</taxon>
        <taxon>Tylenchoidea</taxon>
        <taxon>Heteroderidae</taxon>
        <taxon>Heteroderinae</taxon>
        <taxon>Heterodera</taxon>
    </lineage>
</organism>
<dbReference type="Proteomes" id="UP001620626">
    <property type="component" value="Unassembled WGS sequence"/>
</dbReference>
<name>A0ABD2KIH4_9BILA</name>
<reference evidence="1 2" key="1">
    <citation type="submission" date="2024-10" db="EMBL/GenBank/DDBJ databases">
        <authorList>
            <person name="Kim D."/>
        </authorList>
    </citation>
    <scope>NUCLEOTIDE SEQUENCE [LARGE SCALE GENOMIC DNA]</scope>
    <source>
        <strain evidence="1">BH-2024</strain>
    </source>
</reference>
<keyword evidence="2" id="KW-1185">Reference proteome</keyword>
<sequence>MELRLWSSRPKMANDQSGTKFADICLEHWLDIGKKKSGAKREEHQCNKYVQEVISDNDQLRMLEQYMPLTYAHSIASVVYYCLVTPISDPVGRQIDQYLRRSAPNRIVPVPVFRAKHSTTMHVNVRNKR</sequence>
<dbReference type="AlphaFoldDB" id="A0ABD2KIH4"/>
<accession>A0ABD2KIH4</accession>
<evidence type="ECO:0000313" key="2">
    <source>
        <dbReference type="Proteomes" id="UP001620626"/>
    </source>
</evidence>
<proteinExistence type="predicted"/>
<gene>
    <name evidence="1" type="ORF">niasHT_029703</name>
</gene>
<protein>
    <submittedName>
        <fullName evidence="1">Uncharacterized protein</fullName>
    </submittedName>
</protein>
<evidence type="ECO:0000313" key="1">
    <source>
        <dbReference type="EMBL" id="KAL3102671.1"/>
    </source>
</evidence>
<comment type="caution">
    <text evidence="1">The sequence shown here is derived from an EMBL/GenBank/DDBJ whole genome shotgun (WGS) entry which is preliminary data.</text>
</comment>